<evidence type="ECO:0000313" key="1">
    <source>
        <dbReference type="EMBL" id="AKL13437.1"/>
    </source>
</evidence>
<name>A0AAC8QRS4_9ENTR</name>
<dbReference type="EMBL" id="CP011602">
    <property type="protein sequence ID" value="AKL13437.1"/>
    <property type="molecule type" value="Genomic_DNA"/>
</dbReference>
<dbReference type="AlphaFoldDB" id="A0AAC8QRS4"/>
<proteinExistence type="predicted"/>
<dbReference type="Proteomes" id="UP000035479">
    <property type="component" value="Chromosome"/>
</dbReference>
<sequence>MMPIIVLIRRTQPGQMLCGLMQLAVVFRAIHGLIYVCGKRQSLHQQEILILQGLFLCRF</sequence>
<reference evidence="1 2" key="1">
    <citation type="submission" date="2015-06" db="EMBL/GenBank/DDBJ databases">
        <title>Rapid spread of a carbapenem resistance gene driven by multiple levels of genetic mobility.</title>
        <authorList>
            <person name="Sheppard A.E."/>
            <person name="Stoesser N."/>
            <person name="Wilson D."/>
            <person name="Sebra R."/>
            <person name="Kasarskis A."/>
            <person name="Anson L."/>
            <person name="Giess A."/>
            <person name="Pankhurst L."/>
            <person name="Vaughan A."/>
            <person name="Grim C.J."/>
            <person name="Cox H."/>
            <person name="Yeh A."/>
            <person name="Sifri C.D."/>
            <person name="Walker S."/>
            <person name="Peto T.E."/>
            <person name="Crook D.W."/>
            <person name="Mathers A.J."/>
        </authorList>
    </citation>
    <scope>NUCLEOTIDE SEQUENCE [LARGE SCALE GENOMIC DNA]</scope>
    <source>
        <strain evidence="1 2">CAV1151</strain>
    </source>
</reference>
<gene>
    <name evidence="1" type="ORF">AB182_20005</name>
</gene>
<accession>A0AAC8QRS4</accession>
<protein>
    <submittedName>
        <fullName evidence="1">Uncharacterized protein</fullName>
    </submittedName>
</protein>
<dbReference type="KEGG" id="kin:AB182_20005"/>
<organism evidence="1 2">
    <name type="scientific">Phytobacter ursingii</name>
    <dbReference type="NCBI Taxonomy" id="1972431"/>
    <lineage>
        <taxon>Bacteria</taxon>
        <taxon>Pseudomonadati</taxon>
        <taxon>Pseudomonadota</taxon>
        <taxon>Gammaproteobacteria</taxon>
        <taxon>Enterobacterales</taxon>
        <taxon>Enterobacteriaceae</taxon>
        <taxon>Phytobacter</taxon>
    </lineage>
</organism>
<evidence type="ECO:0000313" key="2">
    <source>
        <dbReference type="Proteomes" id="UP000035479"/>
    </source>
</evidence>